<dbReference type="Pfam" id="PF07165">
    <property type="entry name" value="DUF1397"/>
    <property type="match status" value="1"/>
</dbReference>
<gene>
    <name evidence="3" type="primary">LOC111349211</name>
</gene>
<accession>A0A9J7DS21</accession>
<proteinExistence type="predicted"/>
<dbReference type="AlphaFoldDB" id="A0A9J7DS21"/>
<keyword evidence="1" id="KW-0732">Signal</keyword>
<dbReference type="InterPro" id="IPR009832">
    <property type="entry name" value="DUF1397"/>
</dbReference>
<reference evidence="3" key="1">
    <citation type="submission" date="2025-08" db="UniProtKB">
        <authorList>
            <consortium name="RefSeq"/>
        </authorList>
    </citation>
    <scope>IDENTIFICATION</scope>
    <source>
        <strain evidence="3">Ishihara</strain>
        <tissue evidence="3">Whole body</tissue>
    </source>
</reference>
<feature type="signal peptide" evidence="1">
    <location>
        <begin position="1"/>
        <end position="17"/>
    </location>
</feature>
<dbReference type="KEGG" id="sliu:111349211"/>
<feature type="chain" id="PRO_5039908255" evidence="1">
    <location>
        <begin position="18"/>
        <end position="303"/>
    </location>
</feature>
<protein>
    <submittedName>
        <fullName evidence="3">27 kDa hemolymph protein-like isoform X1</fullName>
    </submittedName>
</protein>
<evidence type="ECO:0000313" key="2">
    <source>
        <dbReference type="Proteomes" id="UP000301870"/>
    </source>
</evidence>
<sequence length="303" mass="34056">MAWIYLILSVIISVAHAQTDAEEIPFGSPITLPPELQAKINETDVEKYKTQYLEQFKKKCEQNGHPEIYEKAQSAATDLMACFNSLVDMEVLQQEIENAKPTGEVDEVFKKYCSKTPQFKKCFRNMTEMVKPCFSAAEQKNFNVMYNVTEQLADFVCFKEGDRIALFIAEGGKECFQDQQDGIQECFSTVFDNKTEANLQNISVSGIMELEFKEKQCDQMTSLQECVVTTLEKCPKPTSANILDSLFNFIRNATPCKQFVKAPEKAPARGRTTEEKKNVPDAASGLTVTVTTLLTALIVSLLI</sequence>
<dbReference type="PANTHER" id="PTHR20997:SF2">
    <property type="entry name" value="EG:BACR42I17.2 PROTEIN-RELATED"/>
    <property type="match status" value="1"/>
</dbReference>
<dbReference type="PANTHER" id="PTHR20997">
    <property type="entry name" value="EG:BACR42I17.2 PROTEIN-RELATED"/>
    <property type="match status" value="1"/>
</dbReference>
<dbReference type="OrthoDB" id="6512861at2759"/>
<name>A0A9J7DS21_SPOLT</name>
<keyword evidence="2" id="KW-1185">Reference proteome</keyword>
<evidence type="ECO:0000256" key="1">
    <source>
        <dbReference type="SAM" id="SignalP"/>
    </source>
</evidence>
<dbReference type="RefSeq" id="XP_022815982.1">
    <property type="nucleotide sequence ID" value="XM_022960214.1"/>
</dbReference>
<organism evidence="2 3">
    <name type="scientific">Spodoptera litura</name>
    <name type="common">Asian cotton leafworm</name>
    <dbReference type="NCBI Taxonomy" id="69820"/>
    <lineage>
        <taxon>Eukaryota</taxon>
        <taxon>Metazoa</taxon>
        <taxon>Ecdysozoa</taxon>
        <taxon>Arthropoda</taxon>
        <taxon>Hexapoda</taxon>
        <taxon>Insecta</taxon>
        <taxon>Pterygota</taxon>
        <taxon>Neoptera</taxon>
        <taxon>Endopterygota</taxon>
        <taxon>Lepidoptera</taxon>
        <taxon>Glossata</taxon>
        <taxon>Ditrysia</taxon>
        <taxon>Noctuoidea</taxon>
        <taxon>Noctuidae</taxon>
        <taxon>Amphipyrinae</taxon>
        <taxon>Spodoptera</taxon>
    </lineage>
</organism>
<dbReference type="GeneID" id="111349211"/>
<dbReference type="Proteomes" id="UP000301870">
    <property type="component" value="Chromosome 9"/>
</dbReference>
<evidence type="ECO:0000313" key="3">
    <source>
        <dbReference type="RefSeq" id="XP_022815982.1"/>
    </source>
</evidence>